<reference evidence="3 4" key="1">
    <citation type="submission" date="2021-01" db="EMBL/GenBank/DDBJ databases">
        <title>Genome Sequence and Methylation Pattern of Haloterrigena salifodinae BOL5-1, An Extremely Halophilic Archaeon from a Bolivian Salt Mine.</title>
        <authorList>
            <person name="DasSarma P."/>
            <person name="Anton B.P."/>
            <person name="DasSarma S.L."/>
            <person name="von Ehrenheim H.A.L."/>
            <person name="Martinez F.L."/>
            <person name="Guzman D."/>
            <person name="Roberts R.J."/>
            <person name="DasSarma S."/>
        </authorList>
    </citation>
    <scope>NUCLEOTIDE SEQUENCE [LARGE SCALE GENOMIC DNA]</scope>
    <source>
        <strain evidence="3 4">BOL5-1</strain>
    </source>
</reference>
<dbReference type="InterPro" id="IPR015422">
    <property type="entry name" value="PyrdxlP-dep_Trfase_small"/>
</dbReference>
<dbReference type="RefSeq" id="WP_204747396.1">
    <property type="nucleotide sequence ID" value="NZ_CP069188.1"/>
</dbReference>
<dbReference type="InterPro" id="IPR049315">
    <property type="entry name" value="GDC-P_N"/>
</dbReference>
<dbReference type="InterPro" id="IPR015421">
    <property type="entry name" value="PyrdxlP-dep_Trfase_major"/>
</dbReference>
<dbReference type="EMBL" id="CP069188">
    <property type="protein sequence ID" value="QRV14664.1"/>
    <property type="molecule type" value="Genomic_DNA"/>
</dbReference>
<dbReference type="AlphaFoldDB" id="A0A8T8DYL0"/>
<dbReference type="Gene3D" id="3.40.640.10">
    <property type="entry name" value="Type I PLP-dependent aspartate aminotransferase-like (Major domain)"/>
    <property type="match status" value="1"/>
</dbReference>
<proteinExistence type="predicted"/>
<name>A0A8T8DYL0_9EURY</name>
<dbReference type="PANTHER" id="PTHR42806:SF1">
    <property type="entry name" value="GLYCINE DEHYDROGENASE (DECARBOXYLATING)"/>
    <property type="match status" value="1"/>
</dbReference>
<protein>
    <submittedName>
        <fullName evidence="3">Aminomethyl-transferring glycine dehydrogenase subunit GcvPA</fullName>
        <ecNumber evidence="3">1.4.4.2</ecNumber>
    </submittedName>
</protein>
<evidence type="ECO:0000313" key="3">
    <source>
        <dbReference type="EMBL" id="QRV14664.1"/>
    </source>
</evidence>
<dbReference type="GO" id="GO:0009116">
    <property type="term" value="P:nucleoside metabolic process"/>
    <property type="evidence" value="ECO:0007669"/>
    <property type="project" value="InterPro"/>
</dbReference>
<dbReference type="OrthoDB" id="17655at2157"/>
<evidence type="ECO:0000259" key="2">
    <source>
        <dbReference type="Pfam" id="PF02347"/>
    </source>
</evidence>
<dbReference type="SUPFAM" id="SSF53383">
    <property type="entry name" value="PLP-dependent transferases"/>
    <property type="match status" value="1"/>
</dbReference>
<dbReference type="InterPro" id="IPR015424">
    <property type="entry name" value="PyrdxlP-dep_Trfase"/>
</dbReference>
<dbReference type="EC" id="1.4.4.2" evidence="3"/>
<evidence type="ECO:0000256" key="1">
    <source>
        <dbReference type="ARBA" id="ARBA00023002"/>
    </source>
</evidence>
<dbReference type="Pfam" id="PF02347">
    <property type="entry name" value="GDC-P"/>
    <property type="match status" value="1"/>
</dbReference>
<dbReference type="GeneID" id="62876919"/>
<keyword evidence="4" id="KW-1185">Reference proteome</keyword>
<dbReference type="GO" id="GO:0004375">
    <property type="term" value="F:glycine dehydrogenase (decarboxylating) activity"/>
    <property type="evidence" value="ECO:0007669"/>
    <property type="project" value="UniProtKB-EC"/>
</dbReference>
<feature type="domain" description="Glycine cleavage system P-protein N-terminal" evidence="2">
    <location>
        <begin position="11"/>
        <end position="396"/>
    </location>
</feature>
<dbReference type="Proteomes" id="UP000637819">
    <property type="component" value="Chromosome"/>
</dbReference>
<organism evidence="3 4">
    <name type="scientific">Haloterrigena salifodinae</name>
    <dbReference type="NCBI Taxonomy" id="2675099"/>
    <lineage>
        <taxon>Archaea</taxon>
        <taxon>Methanobacteriati</taxon>
        <taxon>Methanobacteriota</taxon>
        <taxon>Stenosarchaea group</taxon>
        <taxon>Halobacteria</taxon>
        <taxon>Halobacteriales</taxon>
        <taxon>Natrialbaceae</taxon>
        <taxon>Haloterrigena</taxon>
    </lineage>
</organism>
<dbReference type="PANTHER" id="PTHR42806">
    <property type="entry name" value="GLYCINE CLEAVAGE SYSTEM P-PROTEIN"/>
    <property type="match status" value="1"/>
</dbReference>
<gene>
    <name evidence="3" type="primary">gcvPA</name>
    <name evidence="3" type="ORF">JMJ58_17305</name>
</gene>
<dbReference type="InterPro" id="IPR023010">
    <property type="entry name" value="GcvPA"/>
</dbReference>
<accession>A0A8T8DYL0</accession>
<dbReference type="KEGG" id="hsal:JMJ58_17305"/>
<dbReference type="Gene3D" id="3.90.1150.10">
    <property type="entry name" value="Aspartate Aminotransferase, domain 1"/>
    <property type="match status" value="1"/>
</dbReference>
<evidence type="ECO:0000313" key="4">
    <source>
        <dbReference type="Proteomes" id="UP000637819"/>
    </source>
</evidence>
<keyword evidence="1 3" id="KW-0560">Oxidoreductase</keyword>
<dbReference type="NCBIfam" id="NF001696">
    <property type="entry name" value="PRK00451.1"/>
    <property type="match status" value="1"/>
</dbReference>
<sequence>MHGTHTTGSPYAPHTEEDRSAMLEAVGAESVDDLFDIPAAVEFDGEFGIDVRSERETRRLVRTILGRNDELTELLGRGHYGYYVPSLVDHLADRSEFLTSYTQYQPEISQGFLQALFEYQSLLVELTGLEVANCSMYDAATALGEAATLAERVRDTSGHRVLVPDLLLEGRRSTLENYVAGTDLVVEEYPTDDANVDLAALEELVDEECVMVYAENPTVRGAIEEGLESVGDLASDHDALFVLGSDPIALSLLQRPADVGADVVVGDASVLGLPTSYGMGLGLFATTDDYLRQVPGRLVGASEDATDRRAFTLTLQTREQHIRRERATSNICTNQAWVALRTAMHAAYLGPNGMVDLAERGVTRAEDLAERLDDIVGVKAPVHDRHHLREFVARVDQPAPAIASDLEKRGFAVHVVGDHELQVCVAGVPDERIDPFVAAFREVIR</sequence>